<evidence type="ECO:0000313" key="4">
    <source>
        <dbReference type="Proteomes" id="UP000683360"/>
    </source>
</evidence>
<proteinExistence type="predicted"/>
<dbReference type="PANTHER" id="PTHR45712">
    <property type="entry name" value="AGAP008170-PA"/>
    <property type="match status" value="1"/>
</dbReference>
<organism evidence="3 4">
    <name type="scientific">Mytilus edulis</name>
    <name type="common">Blue mussel</name>
    <dbReference type="NCBI Taxonomy" id="6550"/>
    <lineage>
        <taxon>Eukaryota</taxon>
        <taxon>Metazoa</taxon>
        <taxon>Spiralia</taxon>
        <taxon>Lophotrochozoa</taxon>
        <taxon>Mollusca</taxon>
        <taxon>Bivalvia</taxon>
        <taxon>Autobranchia</taxon>
        <taxon>Pteriomorphia</taxon>
        <taxon>Mytilida</taxon>
        <taxon>Mytiloidea</taxon>
        <taxon>Mytilidae</taxon>
        <taxon>Mytilinae</taxon>
        <taxon>Mytilus</taxon>
    </lineage>
</organism>
<reference evidence="3" key="1">
    <citation type="submission" date="2021-03" db="EMBL/GenBank/DDBJ databases">
        <authorList>
            <person name="Bekaert M."/>
        </authorList>
    </citation>
    <scope>NUCLEOTIDE SEQUENCE</scope>
</reference>
<keyword evidence="2" id="KW-0677">Repeat</keyword>
<dbReference type="AlphaFoldDB" id="A0A8S3QIA8"/>
<gene>
    <name evidence="3" type="ORF">MEDL_9971</name>
</gene>
<dbReference type="EMBL" id="CAJPWZ010000501">
    <property type="protein sequence ID" value="CAG2194953.1"/>
    <property type="molecule type" value="Genomic_DNA"/>
</dbReference>
<dbReference type="InterPro" id="IPR050333">
    <property type="entry name" value="SLRP"/>
</dbReference>
<protein>
    <submittedName>
        <fullName evidence="3">Uncharacterized protein</fullName>
    </submittedName>
</protein>
<sequence>MKGNYLNYSLEIPKDIFKPLVSLTHLNVDRNWLFGTDNIFYTFPSDLITPLHKLQSIEVDTGHLFKSFMFSNDYESLRQLTRLKIDFCLLPSANNKTFRYLPYLDYIELTYCEILSYQSGTLTNTKTFRYLDISHNLLDDESLHEVMEDLYFHRNLHVLKMTNSCQHVDRFPSSYPATILYVTKIETFYANNNSFVYVYGDEKSLMLPITLKVCDLSNNELSKF</sequence>
<evidence type="ECO:0000256" key="2">
    <source>
        <dbReference type="ARBA" id="ARBA00022737"/>
    </source>
</evidence>
<keyword evidence="4" id="KW-1185">Reference proteome</keyword>
<dbReference type="OrthoDB" id="10438473at2759"/>
<accession>A0A8S3QIA8</accession>
<dbReference type="InterPro" id="IPR032675">
    <property type="entry name" value="LRR_dom_sf"/>
</dbReference>
<dbReference type="PANTHER" id="PTHR45712:SF22">
    <property type="entry name" value="INSULIN-LIKE GROWTH FACTOR-BINDING PROTEIN COMPLEX ACID LABILE SUBUNIT"/>
    <property type="match status" value="1"/>
</dbReference>
<evidence type="ECO:0000313" key="3">
    <source>
        <dbReference type="EMBL" id="CAG2194953.1"/>
    </source>
</evidence>
<name>A0A8S3QIA8_MYTED</name>
<dbReference type="SUPFAM" id="SSF52047">
    <property type="entry name" value="RNI-like"/>
    <property type="match status" value="1"/>
</dbReference>
<comment type="caution">
    <text evidence="3">The sequence shown here is derived from an EMBL/GenBank/DDBJ whole genome shotgun (WGS) entry which is preliminary data.</text>
</comment>
<evidence type="ECO:0000256" key="1">
    <source>
        <dbReference type="ARBA" id="ARBA00022614"/>
    </source>
</evidence>
<dbReference type="Proteomes" id="UP000683360">
    <property type="component" value="Unassembled WGS sequence"/>
</dbReference>
<keyword evidence="1" id="KW-0433">Leucine-rich repeat</keyword>
<dbReference type="Gene3D" id="3.80.10.10">
    <property type="entry name" value="Ribonuclease Inhibitor"/>
    <property type="match status" value="1"/>
</dbReference>